<organism evidence="2 3">
    <name type="scientific">Cohaesibacter gelatinilyticus</name>
    <dbReference type="NCBI Taxonomy" id="372072"/>
    <lineage>
        <taxon>Bacteria</taxon>
        <taxon>Pseudomonadati</taxon>
        <taxon>Pseudomonadota</taxon>
        <taxon>Alphaproteobacteria</taxon>
        <taxon>Hyphomicrobiales</taxon>
        <taxon>Cohaesibacteraceae</taxon>
    </lineage>
</organism>
<dbReference type="OrthoDB" id="8404447at2"/>
<accession>A0A285PIZ1</accession>
<reference evidence="2 3" key="1">
    <citation type="submission" date="2017-09" db="EMBL/GenBank/DDBJ databases">
        <authorList>
            <person name="Ehlers B."/>
            <person name="Leendertz F.H."/>
        </authorList>
    </citation>
    <scope>NUCLEOTIDE SEQUENCE [LARGE SCALE GENOMIC DNA]</scope>
    <source>
        <strain evidence="2 3">DSM 18289</strain>
    </source>
</reference>
<evidence type="ECO:0000313" key="3">
    <source>
        <dbReference type="Proteomes" id="UP000219439"/>
    </source>
</evidence>
<evidence type="ECO:0000256" key="1">
    <source>
        <dbReference type="SAM" id="MobiDB-lite"/>
    </source>
</evidence>
<dbReference type="RefSeq" id="WP_097156066.1">
    <property type="nucleotide sequence ID" value="NZ_OBEL01000011.1"/>
</dbReference>
<dbReference type="EMBL" id="OBEL01000011">
    <property type="protein sequence ID" value="SNZ21684.1"/>
    <property type="molecule type" value="Genomic_DNA"/>
</dbReference>
<feature type="region of interest" description="Disordered" evidence="1">
    <location>
        <begin position="1"/>
        <end position="22"/>
    </location>
</feature>
<dbReference type="AlphaFoldDB" id="A0A285PIZ1"/>
<keyword evidence="3" id="KW-1185">Reference proteome</keyword>
<protein>
    <submittedName>
        <fullName evidence="2">Uncharacterized protein</fullName>
    </submittedName>
</protein>
<sequence length="71" mass="7511">MTKIDDGGPAFPPHHNPETHASGMTLRDWFAGQALVAVLGLGLKSEQADEMGIASISYQVADAMLKERGSS</sequence>
<dbReference type="Proteomes" id="UP000219439">
    <property type="component" value="Unassembled WGS sequence"/>
</dbReference>
<evidence type="ECO:0000313" key="2">
    <source>
        <dbReference type="EMBL" id="SNZ21684.1"/>
    </source>
</evidence>
<proteinExistence type="predicted"/>
<name>A0A285PIZ1_9HYPH</name>
<gene>
    <name evidence="2" type="ORF">SAMN06265368_4809</name>
</gene>